<protein>
    <submittedName>
        <fullName evidence="2">Uncharacterized protein</fullName>
    </submittedName>
</protein>
<dbReference type="EMBL" id="VCAZ01000094">
    <property type="protein sequence ID" value="TSR51416.1"/>
    <property type="molecule type" value="Genomic_DNA"/>
</dbReference>
<evidence type="ECO:0000313" key="3">
    <source>
        <dbReference type="Proteomes" id="UP000319801"/>
    </source>
</evidence>
<sequence>MGYKQNHGITSGEWATKQNNGITSGEWATKQNHTPTCSFSARDFSREGVKVPTDTRARFTIKRERDDQGEIQSEVLEHGEEESTRVP</sequence>
<dbReference type="Proteomes" id="UP000319801">
    <property type="component" value="Unassembled WGS sequence"/>
</dbReference>
<comment type="caution">
    <text evidence="2">The sequence shown here is derived from an EMBL/GenBank/DDBJ whole genome shotgun (WGS) entry which is preliminary data.</text>
</comment>
<accession>A0A556V1E4</accession>
<feature type="compositionally biased region" description="Basic and acidic residues" evidence="1">
    <location>
        <begin position="75"/>
        <end position="87"/>
    </location>
</feature>
<gene>
    <name evidence="2" type="ORF">Baya_11743</name>
</gene>
<proteinExistence type="predicted"/>
<organism evidence="2 3">
    <name type="scientific">Bagarius yarrelli</name>
    <name type="common">Goonch</name>
    <name type="synonym">Bagrus yarrelli</name>
    <dbReference type="NCBI Taxonomy" id="175774"/>
    <lineage>
        <taxon>Eukaryota</taxon>
        <taxon>Metazoa</taxon>
        <taxon>Chordata</taxon>
        <taxon>Craniata</taxon>
        <taxon>Vertebrata</taxon>
        <taxon>Euteleostomi</taxon>
        <taxon>Actinopterygii</taxon>
        <taxon>Neopterygii</taxon>
        <taxon>Teleostei</taxon>
        <taxon>Ostariophysi</taxon>
        <taxon>Siluriformes</taxon>
        <taxon>Sisoridae</taxon>
        <taxon>Sisorinae</taxon>
        <taxon>Bagarius</taxon>
    </lineage>
</organism>
<name>A0A556V1E4_BAGYA</name>
<reference evidence="2 3" key="1">
    <citation type="journal article" date="2019" name="Genome Biol. Evol.">
        <title>Whole-Genome Sequencing of the Giant Devil Catfish, Bagarius yarrelli.</title>
        <authorList>
            <person name="Jiang W."/>
            <person name="Lv Y."/>
            <person name="Cheng L."/>
            <person name="Yang K."/>
            <person name="Chao B."/>
            <person name="Wang X."/>
            <person name="Li Y."/>
            <person name="Pan X."/>
            <person name="You X."/>
            <person name="Zhang Y."/>
            <person name="Yang J."/>
            <person name="Li J."/>
            <person name="Zhang X."/>
            <person name="Liu S."/>
            <person name="Sun C."/>
            <person name="Yang J."/>
            <person name="Shi Q."/>
        </authorList>
    </citation>
    <scope>NUCLEOTIDE SEQUENCE [LARGE SCALE GENOMIC DNA]</scope>
    <source>
        <strain evidence="2">JWS20170419001</strain>
        <tissue evidence="2">Muscle</tissue>
    </source>
</reference>
<feature type="compositionally biased region" description="Polar residues" evidence="1">
    <location>
        <begin position="29"/>
        <end position="39"/>
    </location>
</feature>
<evidence type="ECO:0000313" key="2">
    <source>
        <dbReference type="EMBL" id="TSR51416.1"/>
    </source>
</evidence>
<dbReference type="AlphaFoldDB" id="A0A556V1E4"/>
<feature type="compositionally biased region" description="Basic and acidic residues" evidence="1">
    <location>
        <begin position="58"/>
        <end position="68"/>
    </location>
</feature>
<evidence type="ECO:0000256" key="1">
    <source>
        <dbReference type="SAM" id="MobiDB-lite"/>
    </source>
</evidence>
<feature type="region of interest" description="Disordered" evidence="1">
    <location>
        <begin position="58"/>
        <end position="87"/>
    </location>
</feature>
<dbReference type="OrthoDB" id="10479903at2759"/>
<feature type="region of interest" description="Disordered" evidence="1">
    <location>
        <begin position="1"/>
        <end position="40"/>
    </location>
</feature>
<keyword evidence="3" id="KW-1185">Reference proteome</keyword>